<evidence type="ECO:0000256" key="5">
    <source>
        <dbReference type="PIRSR" id="PIRSR602678-1"/>
    </source>
</evidence>
<dbReference type="PIRSF" id="PIRSF037489">
    <property type="entry name" value="UCP037489_NIF3_YqfO"/>
    <property type="match status" value="1"/>
</dbReference>
<dbReference type="Pfam" id="PF01784">
    <property type="entry name" value="DUF34_NIF3"/>
    <property type="match status" value="1"/>
</dbReference>
<evidence type="ECO:0000256" key="4">
    <source>
        <dbReference type="PIRNR" id="PIRNR037489"/>
    </source>
</evidence>
<dbReference type="InterPro" id="IPR015867">
    <property type="entry name" value="N-reg_PII/ATP_PRibTrfase_C"/>
</dbReference>
<accession>A0AAX0ZJ13</accession>
<dbReference type="NCBIfam" id="TIGR00486">
    <property type="entry name" value="YbgI_SA1388"/>
    <property type="match status" value="1"/>
</dbReference>
<proteinExistence type="inferred from homology"/>
<comment type="similarity">
    <text evidence="1 4">Belongs to the GTP cyclohydrolase I type 2/NIF3 family.</text>
</comment>
<evidence type="ECO:0000313" key="7">
    <source>
        <dbReference type="EMBL" id="PTG67808.1"/>
    </source>
</evidence>
<dbReference type="Gene3D" id="3.30.70.120">
    <property type="match status" value="1"/>
</dbReference>
<keyword evidence="3 4" id="KW-0479">Metal-binding</keyword>
<protein>
    <recommendedName>
        <fullName evidence="2 4">GTP cyclohydrolase 1 type 2 homolog</fullName>
    </recommendedName>
</protein>
<dbReference type="GO" id="GO:0046872">
    <property type="term" value="F:metal ion binding"/>
    <property type="evidence" value="ECO:0007669"/>
    <property type="project" value="UniProtKB-UniRule"/>
</dbReference>
<evidence type="ECO:0000256" key="2">
    <source>
        <dbReference type="ARBA" id="ARBA00022112"/>
    </source>
</evidence>
<dbReference type="SUPFAM" id="SSF102705">
    <property type="entry name" value="NIF3 (NGG1p interacting factor 3)-like"/>
    <property type="match status" value="1"/>
</dbReference>
<name>A0AAX0ZJ13_STACR</name>
<dbReference type="PANTHER" id="PTHR13799">
    <property type="entry name" value="NGG1 INTERACTING FACTOR 3"/>
    <property type="match status" value="1"/>
</dbReference>
<sequence>MNVKTLLSLLDEKVPFQSAENWDNVGLLIGNPDNEVSGIITTLDCTYEVVLEAMDKGCNTIIAHHPLIFKGMKRIVDDKGYGSILYKLIQNNINLIALHTNLDVHPKGVNAMLAERIGIDAPNILEQNQTTYYKVQVFIPETHATSFKDAMSRAGLAKEGNYEYAFFSSKGTGQFKPVGEAKPTIGSLEEVENVTEVKIEFMIESFQKEKARALIHEAHPYETPVYDFIPLTKNLNQGLGMIGKLEKSYSVESFINHLKTTLNMPSIRFIGDSETEINTVAIIGGAGIGYEQLAFEKGADVFITGDIKHHEALDAKIAGVNLIDINHYSEHVMKEGLVDLLSEWLRADKSFKIIPSETHTDPFLYY</sequence>
<feature type="binding site" evidence="5">
    <location>
        <position position="327"/>
    </location>
    <ligand>
        <name>a divalent metal cation</name>
        <dbReference type="ChEBI" id="CHEBI:60240"/>
        <label>1</label>
    </ligand>
</feature>
<dbReference type="InterPro" id="IPR017221">
    <property type="entry name" value="DUF34/NIF3_bac"/>
</dbReference>
<feature type="binding site" evidence="5">
    <location>
        <position position="65"/>
    </location>
    <ligand>
        <name>a divalent metal cation</name>
        <dbReference type="ChEBI" id="CHEBI:60240"/>
        <label>1</label>
    </ligand>
</feature>
<dbReference type="AlphaFoldDB" id="A0AAX0ZJ13"/>
<evidence type="ECO:0000256" key="1">
    <source>
        <dbReference type="ARBA" id="ARBA00006964"/>
    </source>
</evidence>
<feature type="binding site" evidence="5">
    <location>
        <position position="330"/>
    </location>
    <ligand>
        <name>a divalent metal cation</name>
        <dbReference type="ChEBI" id="CHEBI:60240"/>
        <label>1</label>
    </ligand>
</feature>
<dbReference type="EMBL" id="PZCM01000001">
    <property type="protein sequence ID" value="PTG28857.1"/>
    <property type="molecule type" value="Genomic_DNA"/>
</dbReference>
<evidence type="ECO:0000313" key="6">
    <source>
        <dbReference type="EMBL" id="PTG28857.1"/>
    </source>
</evidence>
<dbReference type="EMBL" id="PZAO01000040">
    <property type="protein sequence ID" value="PTG67808.1"/>
    <property type="molecule type" value="Genomic_DNA"/>
</dbReference>
<keyword evidence="8" id="KW-1185">Reference proteome</keyword>
<dbReference type="Proteomes" id="UP000242008">
    <property type="component" value="Unassembled WGS sequence"/>
</dbReference>
<dbReference type="InterPro" id="IPR002678">
    <property type="entry name" value="DUF34/NIF3"/>
</dbReference>
<reference evidence="8 9" key="1">
    <citation type="journal article" date="2016" name="Front. Microbiol.">
        <title>Comprehensive Phylogenetic Analysis of Bovine Non-aureus Staphylococci Species Based on Whole-Genome Sequencing.</title>
        <authorList>
            <person name="Naushad S."/>
            <person name="Barkema H.W."/>
            <person name="Luby C."/>
            <person name="Condas L.A."/>
            <person name="Nobrega D.B."/>
            <person name="Carson D.A."/>
            <person name="De Buck J."/>
        </authorList>
    </citation>
    <scope>NUCLEOTIDE SEQUENCE [LARGE SCALE GENOMIC DNA]</scope>
    <source>
        <strain evidence="6 9">SNUC 105</strain>
        <strain evidence="7 8">SNUC 1363</strain>
    </source>
</reference>
<reference evidence="6" key="2">
    <citation type="submission" date="2018-03" db="EMBL/GenBank/DDBJ databases">
        <authorList>
            <person name="Naushad S."/>
        </authorList>
    </citation>
    <scope>NUCLEOTIDE SEQUENCE</scope>
    <source>
        <strain evidence="6">SNUC 105</strain>
        <strain evidence="7">SNUC 1363</strain>
    </source>
</reference>
<feature type="binding site" evidence="5">
    <location>
        <position position="103"/>
    </location>
    <ligand>
        <name>a divalent metal cation</name>
        <dbReference type="ChEBI" id="CHEBI:60240"/>
        <label>1</label>
    </ligand>
</feature>
<evidence type="ECO:0000256" key="3">
    <source>
        <dbReference type="ARBA" id="ARBA00022723"/>
    </source>
</evidence>
<dbReference type="FunFam" id="3.30.70.120:FF:000006">
    <property type="entry name" value="GTP cyclohydrolase 1 type 2 homolog"/>
    <property type="match status" value="1"/>
</dbReference>
<organism evidence="6 9">
    <name type="scientific">Staphylococcus chromogenes</name>
    <name type="common">Staphylococcus hyicus subsp. chromogenes</name>
    <dbReference type="NCBI Taxonomy" id="46126"/>
    <lineage>
        <taxon>Bacteria</taxon>
        <taxon>Bacillati</taxon>
        <taxon>Bacillota</taxon>
        <taxon>Bacilli</taxon>
        <taxon>Bacillales</taxon>
        <taxon>Staphylococcaceae</taxon>
        <taxon>Staphylococcus</taxon>
    </lineage>
</organism>
<evidence type="ECO:0000313" key="8">
    <source>
        <dbReference type="Proteomes" id="UP000242008"/>
    </source>
</evidence>
<dbReference type="InterPro" id="IPR036069">
    <property type="entry name" value="DUF34/NIF3_sf"/>
</dbReference>
<dbReference type="PANTHER" id="PTHR13799:SF14">
    <property type="entry name" value="GTP CYCLOHYDROLASE 1 TYPE 2 HOMOLOG"/>
    <property type="match status" value="1"/>
</dbReference>
<feature type="binding site" evidence="5">
    <location>
        <position position="64"/>
    </location>
    <ligand>
        <name>a divalent metal cation</name>
        <dbReference type="ChEBI" id="CHEBI:60240"/>
        <label>2</label>
    </ligand>
</feature>
<comment type="caution">
    <text evidence="6">The sequence shown here is derived from an EMBL/GenBank/DDBJ whole genome shotgun (WGS) entry which is preliminary data.</text>
</comment>
<dbReference type="RefSeq" id="WP_037574012.1">
    <property type="nucleotide sequence ID" value="NZ_BMDK01000001.1"/>
</dbReference>
<dbReference type="FunFam" id="3.40.1390.30:FF:000001">
    <property type="entry name" value="GTP cyclohydrolase 1 type 2"/>
    <property type="match status" value="1"/>
</dbReference>
<gene>
    <name evidence="6" type="ORF">BU638_01230</name>
    <name evidence="7" type="ORF">BU676_11360</name>
</gene>
<dbReference type="GO" id="GO:0005737">
    <property type="term" value="C:cytoplasm"/>
    <property type="evidence" value="ECO:0007669"/>
    <property type="project" value="TreeGrafter"/>
</dbReference>
<dbReference type="Proteomes" id="UP000242144">
    <property type="component" value="Unassembled WGS sequence"/>
</dbReference>
<evidence type="ECO:0000313" key="9">
    <source>
        <dbReference type="Proteomes" id="UP000242144"/>
    </source>
</evidence>
<dbReference type="Gene3D" id="3.40.1390.30">
    <property type="entry name" value="NIF3 (NGG1p interacting factor 3)-like"/>
    <property type="match status" value="1"/>
</dbReference>